<protein>
    <recommendedName>
        <fullName evidence="4">Argininosuccinate lyase</fullName>
    </recommendedName>
</protein>
<dbReference type="Proteomes" id="UP000680714">
    <property type="component" value="Unassembled WGS sequence"/>
</dbReference>
<reference evidence="2 3" key="1">
    <citation type="submission" date="2021-04" db="EMBL/GenBank/DDBJ databases">
        <title>Magnetospirillum sulfuroxidans sp. nov., a facultative chemolithoautotrophic sulfur-oxidizing alphaproteobacterium isolated from freshwater sediment and proposals for Paramagetospirillum gen. nov., and Magnetospirillaceae fam. nov.</title>
        <authorList>
            <person name="Koziaeva V."/>
            <person name="Geelhoed J.S."/>
            <person name="Sorokin D.Y."/>
            <person name="Grouzdev D.S."/>
        </authorList>
    </citation>
    <scope>NUCLEOTIDE SEQUENCE [LARGE SCALE GENOMIC DNA]</scope>
    <source>
        <strain evidence="2 3">J10</strain>
    </source>
</reference>
<dbReference type="RefSeq" id="WP_211550601.1">
    <property type="nucleotide sequence ID" value="NZ_JAGTUF010000018.1"/>
</dbReference>
<sequence>MKKTILALAAIVALSPFAAQAGDQDFTLVNKTGYQIDEVYVATPNSNSWGHDIMGDGVLANGAKKTVRFKSSTTACKWQLAVKFEDGSDVEWEDAFDLCTVETVTLKYNKGTGVTSAVAE</sequence>
<keyword evidence="3" id="KW-1185">Reference proteome</keyword>
<name>A0ABS5IFF2_9PROT</name>
<comment type="caution">
    <text evidence="2">The sequence shown here is derived from an EMBL/GenBank/DDBJ whole genome shotgun (WGS) entry which is preliminary data.</text>
</comment>
<accession>A0ABS5IFF2</accession>
<dbReference type="EMBL" id="JAGTUF010000018">
    <property type="protein sequence ID" value="MBR9973146.1"/>
    <property type="molecule type" value="Genomic_DNA"/>
</dbReference>
<organism evidence="2 3">
    <name type="scientific">Magnetospirillum sulfuroxidans</name>
    <dbReference type="NCBI Taxonomy" id="611300"/>
    <lineage>
        <taxon>Bacteria</taxon>
        <taxon>Pseudomonadati</taxon>
        <taxon>Pseudomonadota</taxon>
        <taxon>Alphaproteobacteria</taxon>
        <taxon>Rhodospirillales</taxon>
        <taxon>Rhodospirillaceae</taxon>
        <taxon>Magnetospirillum</taxon>
    </lineage>
</organism>
<evidence type="ECO:0000313" key="3">
    <source>
        <dbReference type="Proteomes" id="UP000680714"/>
    </source>
</evidence>
<keyword evidence="1" id="KW-0732">Signal</keyword>
<feature type="chain" id="PRO_5045246010" description="Argininosuccinate lyase" evidence="1">
    <location>
        <begin position="22"/>
        <end position="120"/>
    </location>
</feature>
<evidence type="ECO:0008006" key="4">
    <source>
        <dbReference type="Google" id="ProtNLM"/>
    </source>
</evidence>
<gene>
    <name evidence="2" type="ORF">KEC16_15590</name>
</gene>
<feature type="signal peptide" evidence="1">
    <location>
        <begin position="1"/>
        <end position="21"/>
    </location>
</feature>
<evidence type="ECO:0000313" key="2">
    <source>
        <dbReference type="EMBL" id="MBR9973146.1"/>
    </source>
</evidence>
<evidence type="ECO:0000256" key="1">
    <source>
        <dbReference type="SAM" id="SignalP"/>
    </source>
</evidence>
<proteinExistence type="predicted"/>